<reference evidence="3" key="1">
    <citation type="journal article" date="2020" name="mSystems">
        <title>Genome- and Community-Level Interaction Insights into Carbon Utilization and Element Cycling Functions of Hydrothermarchaeota in Hydrothermal Sediment.</title>
        <authorList>
            <person name="Zhou Z."/>
            <person name="Liu Y."/>
            <person name="Xu W."/>
            <person name="Pan J."/>
            <person name="Luo Z.H."/>
            <person name="Li M."/>
        </authorList>
    </citation>
    <scope>NUCLEOTIDE SEQUENCE [LARGE SCALE GENOMIC DNA]</scope>
    <source>
        <strain evidence="3">SpSt-1038</strain>
    </source>
</reference>
<name>A0A7J3UZ26_9CREN</name>
<dbReference type="Gene3D" id="3.90.1530.10">
    <property type="entry name" value="Conserved hypothetical protein from pyrococcus furiosus pfu- 392566-001, ParB domain"/>
    <property type="match status" value="1"/>
</dbReference>
<dbReference type="Gene3D" id="3.30.1760.10">
    <property type="entry name" value="Conserved hypothetical protein from pyrococcus furiosus pfu- 392566-001, domain 2"/>
    <property type="match status" value="1"/>
</dbReference>
<evidence type="ECO:0000256" key="2">
    <source>
        <dbReference type="ARBA" id="ARBA00022840"/>
    </source>
</evidence>
<proteinExistence type="predicted"/>
<organism evidence="3">
    <name type="scientific">Candidatus Methanosuratincola petrocarbonis</name>
    <name type="common">ex Vanwonterghem et al. 2016</name>
    <dbReference type="NCBI Taxonomy" id="1867261"/>
    <lineage>
        <taxon>Archaea</taxon>
        <taxon>Thermoproteota</taxon>
        <taxon>Methanosuratincolia</taxon>
        <taxon>Candidatus Methanomethylicales</taxon>
        <taxon>Candidatus Methanomethylicaceae</taxon>
        <taxon>Candidatus Methanosuratincola (ex Vanwonterghem et al. 2016)</taxon>
    </lineage>
</organism>
<keyword evidence="1" id="KW-0547">Nucleotide-binding</keyword>
<dbReference type="EMBL" id="DRVT01000031">
    <property type="protein sequence ID" value="HHI49032.1"/>
    <property type="molecule type" value="Genomic_DNA"/>
</dbReference>
<protein>
    <recommendedName>
        <fullName evidence="4">ParB/Sulfiredoxin domain-containing protein</fullName>
    </recommendedName>
</protein>
<dbReference type="InterPro" id="IPR036086">
    <property type="entry name" value="ParB/Sulfiredoxin_sf"/>
</dbReference>
<dbReference type="InterPro" id="IPR023098">
    <property type="entry name" value="SerK/SbnI_C"/>
</dbReference>
<keyword evidence="2" id="KW-0067">ATP-binding</keyword>
<gene>
    <name evidence="3" type="ORF">ENL91_02555</name>
</gene>
<comment type="caution">
    <text evidence="3">The sequence shown here is derived from an EMBL/GenBank/DDBJ whole genome shotgun (WGS) entry which is preliminary data.</text>
</comment>
<evidence type="ECO:0000256" key="1">
    <source>
        <dbReference type="ARBA" id="ARBA00022741"/>
    </source>
</evidence>
<accession>A0A7J3UZ26</accession>
<evidence type="ECO:0008006" key="4">
    <source>
        <dbReference type="Google" id="ProtNLM"/>
    </source>
</evidence>
<dbReference type="SUPFAM" id="SSF110849">
    <property type="entry name" value="ParB/Sulfiredoxin"/>
    <property type="match status" value="1"/>
</dbReference>
<dbReference type="GO" id="GO:0005524">
    <property type="term" value="F:ATP binding"/>
    <property type="evidence" value="ECO:0007669"/>
    <property type="project" value="UniProtKB-KW"/>
</dbReference>
<evidence type="ECO:0000313" key="3">
    <source>
        <dbReference type="EMBL" id="HHI49032.1"/>
    </source>
</evidence>
<sequence length="275" mass="30878">MLSSSLPTISSVAIDDLRPHEEYDRQILYEIALSLQTERVVRDPIIVDASSLMILDGTHRYWALRRMGCLSAPVAMYDYASSSIGVSRWDRCIASPAIFLPNRKIRVEYSNEMEALAAIMDRKASLAIIGLSGSQLLVEEGFEIHRAYSLLSELETELRAKGCGISYATEEDSFLRLKKGEFSWVIVPPAIKKDEALEAALSGRLFPIKSTRHIIPSRPINLRIPIGWLMDPPETVNSKLQDLLSRLSFRRVRAGAILGGRRYEEEVYIGEPSNP</sequence>
<dbReference type="AlphaFoldDB" id="A0A7J3UZ26"/>